<reference evidence="1" key="1">
    <citation type="submission" date="2013-12" db="EMBL/GenBank/DDBJ databases">
        <title>The complete genome sequence of Methanobacterium sp. BRM9.</title>
        <authorList>
            <consortium name="Pastoral Greenhouse Gas Research Consortium"/>
            <person name="Kelly W.J."/>
            <person name="Leahy S.C."/>
            <person name="Perry R."/>
            <person name="Li D."/>
            <person name="Altermann E."/>
            <person name="Lambie S.C."/>
            <person name="Attwood G.T."/>
        </authorList>
    </citation>
    <scope>NUCLEOTIDE SEQUENCE [LARGE SCALE GENOMIC DNA]</scope>
    <source>
        <strain evidence="1">BRM9</strain>
    </source>
</reference>
<dbReference type="GeneID" id="26740112"/>
<dbReference type="OrthoDB" id="359091at2157"/>
<dbReference type="EMBL" id="CP006933">
    <property type="protein sequence ID" value="AIS31642.1"/>
    <property type="molecule type" value="Genomic_DNA"/>
</dbReference>
<keyword evidence="4" id="KW-1185">Reference proteome</keyword>
<reference evidence="2" key="2">
    <citation type="submission" date="2014-09" db="EMBL/GenBank/DDBJ databases">
        <authorList>
            <person name="Bishop-Lilly K.A."/>
            <person name="Broomall S.M."/>
            <person name="Chain P.S."/>
            <person name="Chertkov O."/>
            <person name="Coyne S.R."/>
            <person name="Daligault H.E."/>
            <person name="Davenport K.W."/>
            <person name="Erkkila T."/>
            <person name="Frey K.G."/>
            <person name="Gibbons H.S."/>
            <person name="Gu W."/>
            <person name="Jaissle J."/>
            <person name="Johnson S.L."/>
            <person name="Koroleva G.I."/>
            <person name="Ladner J.T."/>
            <person name="Lo C.-C."/>
            <person name="Minogue T.D."/>
            <person name="Munk C."/>
            <person name="Palacios G.F."/>
            <person name="Redden C.L."/>
            <person name="Rosenzweig C.N."/>
            <person name="Scholz M.B."/>
            <person name="Teshima H."/>
            <person name="Xu Y."/>
        </authorList>
    </citation>
    <scope>NUCLEOTIDE SEQUENCE</scope>
    <source>
        <strain evidence="2">Mb9</strain>
    </source>
</reference>
<evidence type="ECO:0000313" key="2">
    <source>
        <dbReference type="EMBL" id="CEL25505.1"/>
    </source>
</evidence>
<evidence type="ECO:0000313" key="1">
    <source>
        <dbReference type="EMBL" id="AIS31642.1"/>
    </source>
</evidence>
<evidence type="ECO:0000313" key="4">
    <source>
        <dbReference type="Proteomes" id="UP000062768"/>
    </source>
</evidence>
<organism evidence="1 3">
    <name type="scientific">Methanobacterium formicicum</name>
    <dbReference type="NCBI Taxonomy" id="2162"/>
    <lineage>
        <taxon>Archaea</taxon>
        <taxon>Methanobacteriati</taxon>
        <taxon>Methanobacteriota</taxon>
        <taxon>Methanomada group</taxon>
        <taxon>Methanobacteria</taxon>
        <taxon>Methanobacteriales</taxon>
        <taxon>Methanobacteriaceae</taxon>
        <taxon>Methanobacterium</taxon>
    </lineage>
</organism>
<evidence type="ECO:0000313" key="3">
    <source>
        <dbReference type="Proteomes" id="UP000029661"/>
    </source>
</evidence>
<dbReference type="PATRIC" id="fig|2162.10.peg.1951"/>
<accession>A0A089ZC79</accession>
<dbReference type="AlphaFoldDB" id="A0A089ZC79"/>
<dbReference type="EMBL" id="LN734822">
    <property type="protein sequence ID" value="CEL25505.1"/>
    <property type="molecule type" value="Genomic_DNA"/>
</dbReference>
<dbReference type="Proteomes" id="UP000062768">
    <property type="component" value="Chromosome I"/>
</dbReference>
<dbReference type="Proteomes" id="UP000029661">
    <property type="component" value="Chromosome"/>
</dbReference>
<sequence length="249" mass="28053">MLEGYLEVEGKKIPRTLLGTSPFSGASHFGHRARLYLLDLYRNPRAMAKVMIKSYEMGVRGIQLIPYPPVVEALEMAREEGFPLDIIATIRPESENDDMALLSDLNARAMLVDPVITDQREWEALGEKLDLIKDTGAVPGLVTQFPFKTTQELLKSPILNDFELYMTPLNQLGYLMDTDTFRPDVQAEFGEMIHKLDKTIIAMHVLAAGIMTPVKAFDYLKTVDYVDMVALGIASEREAEETFSKLFEC</sequence>
<name>A0A089ZC79_METFO</name>
<dbReference type="KEGG" id="mfc:BRM9_0824"/>
<gene>
    <name evidence="1" type="ORF">BRM9_0824</name>
    <name evidence="2" type="ORF">MB9_1877</name>
</gene>
<dbReference type="RefSeq" id="WP_048084911.1">
    <property type="nucleotide sequence ID" value="NZ_CP006933.1"/>
</dbReference>
<protein>
    <submittedName>
        <fullName evidence="1">Uncharacterized protein</fullName>
    </submittedName>
</protein>
<proteinExistence type="predicted"/>